<gene>
    <name evidence="1" type="ORF">JI435_422350</name>
</gene>
<name>A0A7U2NP31_PHANO</name>
<dbReference type="EMBL" id="CP069040">
    <property type="protein sequence ID" value="QRD05369.1"/>
    <property type="molecule type" value="Genomic_DNA"/>
</dbReference>
<evidence type="ECO:0000313" key="1">
    <source>
        <dbReference type="EMBL" id="QRD05369.1"/>
    </source>
</evidence>
<organism evidence="1 2">
    <name type="scientific">Phaeosphaeria nodorum (strain SN15 / ATCC MYA-4574 / FGSC 10173)</name>
    <name type="common">Glume blotch fungus</name>
    <name type="synonym">Parastagonospora nodorum</name>
    <dbReference type="NCBI Taxonomy" id="321614"/>
    <lineage>
        <taxon>Eukaryota</taxon>
        <taxon>Fungi</taxon>
        <taxon>Dikarya</taxon>
        <taxon>Ascomycota</taxon>
        <taxon>Pezizomycotina</taxon>
        <taxon>Dothideomycetes</taxon>
        <taxon>Pleosporomycetidae</taxon>
        <taxon>Pleosporales</taxon>
        <taxon>Pleosporineae</taxon>
        <taxon>Phaeosphaeriaceae</taxon>
        <taxon>Parastagonospora</taxon>
    </lineage>
</organism>
<sequence length="52" mass="6167">MKRRRTLRNAKTRGYRNLKFECDRKVVAPNIRRVLCAIARTSFGSRKCTLVR</sequence>
<dbReference type="VEuPathDB" id="FungiDB:JI435_422350"/>
<dbReference type="Proteomes" id="UP000663193">
    <property type="component" value="Chromosome 18"/>
</dbReference>
<dbReference type="AlphaFoldDB" id="A0A7U2NP31"/>
<protein>
    <submittedName>
        <fullName evidence="1">Uncharacterized protein</fullName>
    </submittedName>
</protein>
<reference evidence="2" key="1">
    <citation type="journal article" date="2021" name="BMC Genomics">
        <title>Chromosome-level genome assembly and manually-curated proteome of model necrotroph Parastagonospora nodorum Sn15 reveals a genome-wide trove of candidate effector homologs, and redundancy of virulence-related functions within an accessory chromosome.</title>
        <authorList>
            <person name="Bertazzoni S."/>
            <person name="Jones D.A.B."/>
            <person name="Phan H.T."/>
            <person name="Tan K.-C."/>
            <person name="Hane J.K."/>
        </authorList>
    </citation>
    <scope>NUCLEOTIDE SEQUENCE [LARGE SCALE GENOMIC DNA]</scope>
    <source>
        <strain evidence="2">SN15 / ATCC MYA-4574 / FGSC 10173)</strain>
    </source>
</reference>
<accession>A0A7U2NP31</accession>
<evidence type="ECO:0000313" key="2">
    <source>
        <dbReference type="Proteomes" id="UP000663193"/>
    </source>
</evidence>
<keyword evidence="2" id="KW-1185">Reference proteome</keyword>
<proteinExistence type="predicted"/>